<keyword evidence="2" id="KW-1185">Reference proteome</keyword>
<dbReference type="GO" id="GO:0050797">
    <property type="term" value="F:thymidylate synthase (FAD) activity"/>
    <property type="evidence" value="ECO:0007669"/>
    <property type="project" value="InterPro"/>
</dbReference>
<dbReference type="SUPFAM" id="SSF69796">
    <property type="entry name" value="Thymidylate synthase-complementing protein Thy1"/>
    <property type="match status" value="2"/>
</dbReference>
<dbReference type="PROSITE" id="PS51331">
    <property type="entry name" value="THYX"/>
    <property type="match status" value="1"/>
</dbReference>
<reference evidence="1 2" key="1">
    <citation type="submission" date="2020-02" db="EMBL/GenBank/DDBJ databases">
        <title>Genome analysis of Thermosulfuriphilus ammonigenes ST65T, an anaerobic thermophilic chemolithoautotrophic bacterium isolated from a deep-sea hydrothermal vent.</title>
        <authorList>
            <person name="Slobodkina G."/>
            <person name="Allioux M."/>
            <person name="Merkel A."/>
            <person name="Alain K."/>
            <person name="Jebbar M."/>
            <person name="Slobodkin A."/>
        </authorList>
    </citation>
    <scope>NUCLEOTIDE SEQUENCE [LARGE SCALE GENOMIC DNA]</scope>
    <source>
        <strain evidence="1 2">ST65</strain>
    </source>
</reference>
<dbReference type="InterPro" id="IPR036098">
    <property type="entry name" value="Thymidylate_synthase_ThyX_sf"/>
</dbReference>
<dbReference type="Proteomes" id="UP000502179">
    <property type="component" value="Chromosome"/>
</dbReference>
<dbReference type="GO" id="GO:0006231">
    <property type="term" value="P:dTMP biosynthetic process"/>
    <property type="evidence" value="ECO:0007669"/>
    <property type="project" value="InterPro"/>
</dbReference>
<dbReference type="PANTHER" id="PTHR34934:SF1">
    <property type="entry name" value="FLAVIN-DEPENDENT THYMIDYLATE SYNTHASE"/>
    <property type="match status" value="1"/>
</dbReference>
<dbReference type="PANTHER" id="PTHR34934">
    <property type="entry name" value="FLAVIN-DEPENDENT THYMIDYLATE SYNTHASE"/>
    <property type="match status" value="1"/>
</dbReference>
<dbReference type="RefSeq" id="WP_166032663.1">
    <property type="nucleotide sequence ID" value="NZ_CP048877.1"/>
</dbReference>
<organism evidence="1 2">
    <name type="scientific">Thermosulfuriphilus ammonigenes</name>
    <dbReference type="NCBI Taxonomy" id="1936021"/>
    <lineage>
        <taxon>Bacteria</taxon>
        <taxon>Pseudomonadati</taxon>
        <taxon>Thermodesulfobacteriota</taxon>
        <taxon>Thermodesulfobacteria</taxon>
        <taxon>Thermodesulfobacteriales</taxon>
        <taxon>Thermodesulfobacteriaceae</taxon>
        <taxon>Thermosulfuriphilus</taxon>
    </lineage>
</organism>
<evidence type="ECO:0000313" key="2">
    <source>
        <dbReference type="Proteomes" id="UP000502179"/>
    </source>
</evidence>
<dbReference type="KEGG" id="tav:G4V39_09265"/>
<dbReference type="GO" id="GO:0004799">
    <property type="term" value="F:thymidylate synthase activity"/>
    <property type="evidence" value="ECO:0007669"/>
    <property type="project" value="TreeGrafter"/>
</dbReference>
<dbReference type="EMBL" id="CP048877">
    <property type="protein sequence ID" value="QIJ72447.1"/>
    <property type="molecule type" value="Genomic_DNA"/>
</dbReference>
<sequence>MKIVDPSFEVIEEYFKRQDVLSQIERCGRICYKSEDRITQDSAVPFIQGIIRRGHESVLEMAAFVYEVAVDTESTMARFFERNPRFFNVDKLDRRRYLLSANARAYRDMFREGQDLKVMKALILDLHRRWPVLFEDLIPKHGLVPQEGIKIRLLAPEEIDELPIEYRIKHRYLLVRFVINRAVSHELVRHRVASYLQESQRYCRYGEDKFGGGVTFIRPIFYPENTPEYKIWKEACRKAEEAYLELLKTSSPQAARTVLPNSCKTEIVTFANLLEWLHILKLRTSRAADPSMRQIMLMLLEDLKQRFPEVFGSLVVED</sequence>
<dbReference type="Gene3D" id="3.30.1360.170">
    <property type="match status" value="2"/>
</dbReference>
<evidence type="ECO:0000313" key="1">
    <source>
        <dbReference type="EMBL" id="QIJ72447.1"/>
    </source>
</evidence>
<dbReference type="GO" id="GO:0070402">
    <property type="term" value="F:NADPH binding"/>
    <property type="evidence" value="ECO:0007669"/>
    <property type="project" value="TreeGrafter"/>
</dbReference>
<accession>A0A6G7PXY7</accession>
<gene>
    <name evidence="1" type="ORF">G4V39_09265</name>
</gene>
<protein>
    <submittedName>
        <fullName evidence="1">FAD-dependent thymidylate synthase</fullName>
    </submittedName>
</protein>
<dbReference type="AlphaFoldDB" id="A0A6G7PXY7"/>
<dbReference type="CDD" id="cd20175">
    <property type="entry name" value="ThyX"/>
    <property type="match status" value="1"/>
</dbReference>
<dbReference type="GO" id="GO:0050660">
    <property type="term" value="F:flavin adenine dinucleotide binding"/>
    <property type="evidence" value="ECO:0007669"/>
    <property type="project" value="InterPro"/>
</dbReference>
<dbReference type="InterPro" id="IPR003669">
    <property type="entry name" value="Thymidylate_synthase_ThyX"/>
</dbReference>
<dbReference type="Pfam" id="PF02511">
    <property type="entry name" value="Thy1"/>
    <property type="match status" value="1"/>
</dbReference>
<proteinExistence type="predicted"/>
<name>A0A6G7PXY7_9BACT</name>